<dbReference type="InterPro" id="IPR048147">
    <property type="entry name" value="CBO0543-like"/>
</dbReference>
<gene>
    <name evidence="2" type="ORF">D0U04_06605</name>
</gene>
<feature type="transmembrane region" description="Helical" evidence="1">
    <location>
        <begin position="48"/>
        <end position="71"/>
    </location>
</feature>
<dbReference type="EMBL" id="QVOD01000005">
    <property type="protein sequence ID" value="RFT67846.1"/>
    <property type="molecule type" value="Genomic_DNA"/>
</dbReference>
<feature type="transmembrane region" description="Helical" evidence="1">
    <location>
        <begin position="83"/>
        <end position="100"/>
    </location>
</feature>
<dbReference type="Proteomes" id="UP000264294">
    <property type="component" value="Unassembled WGS sequence"/>
</dbReference>
<feature type="transmembrane region" description="Helical" evidence="1">
    <location>
        <begin position="112"/>
        <end position="132"/>
    </location>
</feature>
<feature type="transmembrane region" description="Helical" evidence="1">
    <location>
        <begin position="15"/>
        <end position="36"/>
    </location>
</feature>
<evidence type="ECO:0000313" key="2">
    <source>
        <dbReference type="EMBL" id="RFT67846.1"/>
    </source>
</evidence>
<keyword evidence="1" id="KW-0472">Membrane</keyword>
<name>A0ABX9KZH0_9BACI</name>
<keyword evidence="3" id="KW-1185">Reference proteome</keyword>
<reference evidence="2 3" key="1">
    <citation type="submission" date="2018-08" db="EMBL/GenBank/DDBJ databases">
        <title>Bacillus clarus sp. nov. strain PS00077A.</title>
        <authorList>
            <person name="Mendez Acevedo M."/>
            <person name="Carroll L."/>
            <person name="Mukherjee M."/>
            <person name="Wiedmann M."/>
            <person name="Kovac J."/>
        </authorList>
    </citation>
    <scope>NUCLEOTIDE SEQUENCE [LARGE SCALE GENOMIC DNA]</scope>
    <source>
        <strain evidence="2 3">PS00077A</strain>
    </source>
</reference>
<proteinExistence type="predicted"/>
<organism evidence="2 3">
    <name type="scientific">Bacillus clarus</name>
    <dbReference type="NCBI Taxonomy" id="2338372"/>
    <lineage>
        <taxon>Bacteria</taxon>
        <taxon>Bacillati</taxon>
        <taxon>Bacillota</taxon>
        <taxon>Bacilli</taxon>
        <taxon>Bacillales</taxon>
        <taxon>Bacillaceae</taxon>
        <taxon>Bacillus</taxon>
        <taxon>Bacillus cereus group</taxon>
    </lineage>
</organism>
<evidence type="ECO:0000256" key="1">
    <source>
        <dbReference type="SAM" id="Phobius"/>
    </source>
</evidence>
<keyword evidence="1" id="KW-1133">Transmembrane helix</keyword>
<dbReference type="PROSITE" id="PS51257">
    <property type="entry name" value="PROKAR_LIPOPROTEIN"/>
    <property type="match status" value="1"/>
</dbReference>
<sequence length="137" mass="16150">MLIKTSFSEKKSDNLAFVVTVFLSCLIGTCLDIFFVNKRMYDFPLRPFPSIFSINIAFTLFILPIFTTIFLQLSKRLSSLSNILFIIFIGVCASIFEQIAERLGLFVHSENWHHTYSLFGYMIFLFFIWRVYRRIQC</sequence>
<comment type="caution">
    <text evidence="2">The sequence shown here is derived from an EMBL/GenBank/DDBJ whole genome shotgun (WGS) entry which is preliminary data.</text>
</comment>
<evidence type="ECO:0000313" key="3">
    <source>
        <dbReference type="Proteomes" id="UP000264294"/>
    </source>
</evidence>
<accession>A0ABX9KZH0</accession>
<evidence type="ECO:0008006" key="4">
    <source>
        <dbReference type="Google" id="ProtNLM"/>
    </source>
</evidence>
<protein>
    <recommendedName>
        <fullName evidence="4">Group-specific protein</fullName>
    </recommendedName>
</protein>
<dbReference type="NCBIfam" id="NF041644">
    <property type="entry name" value="CBO0543_fam"/>
    <property type="match status" value="1"/>
</dbReference>
<keyword evidence="1" id="KW-0812">Transmembrane</keyword>